<name>A0A844H1N4_9RHOB</name>
<dbReference type="Proteomes" id="UP000442533">
    <property type="component" value="Unassembled WGS sequence"/>
</dbReference>
<accession>A0A844H1N4</accession>
<dbReference type="OrthoDB" id="7593450at2"/>
<dbReference type="Gene3D" id="1.25.40.10">
    <property type="entry name" value="Tetratricopeptide repeat domain"/>
    <property type="match status" value="1"/>
</dbReference>
<dbReference type="EMBL" id="WMIF01000010">
    <property type="protein sequence ID" value="MTH34809.1"/>
    <property type="molecule type" value="Genomic_DNA"/>
</dbReference>
<dbReference type="AlphaFoldDB" id="A0A844H1N4"/>
<dbReference type="Pfam" id="PF06041">
    <property type="entry name" value="DUF924"/>
    <property type="match status" value="1"/>
</dbReference>
<gene>
    <name evidence="1" type="ORF">GL279_09365</name>
</gene>
<dbReference type="InterPro" id="IPR011990">
    <property type="entry name" value="TPR-like_helical_dom_sf"/>
</dbReference>
<reference evidence="1 2" key="1">
    <citation type="submission" date="2019-11" db="EMBL/GenBank/DDBJ databases">
        <authorList>
            <person name="Dong K."/>
        </authorList>
    </citation>
    <scope>NUCLEOTIDE SEQUENCE [LARGE SCALE GENOMIC DNA]</scope>
    <source>
        <strain evidence="1 2">JCM 17370</strain>
    </source>
</reference>
<dbReference type="SUPFAM" id="SSF48452">
    <property type="entry name" value="TPR-like"/>
    <property type="match status" value="1"/>
</dbReference>
<proteinExistence type="predicted"/>
<protein>
    <submittedName>
        <fullName evidence="1">DUF924 family protein</fullName>
    </submittedName>
</protein>
<sequence>MSEPTATPAQITRFWLDEVGPDGWYLASEALDQTIRDRFLTSWQQAESLAPTWTDTPEGALAALILTDQFPRNMFRGDIRAFATDALALRLADQAVAAGHDLRIDPPARQFFYLPFEHSENLDDQNRGVELFSQFMPGENERHAILHRDTIARFGRFPWRNAALGRTPTEAEDRVMQAGGYGALVSGKLSLADL</sequence>
<organism evidence="1 2">
    <name type="scientific">Paracoccus limosus</name>
    <dbReference type="NCBI Taxonomy" id="913252"/>
    <lineage>
        <taxon>Bacteria</taxon>
        <taxon>Pseudomonadati</taxon>
        <taxon>Pseudomonadota</taxon>
        <taxon>Alphaproteobacteria</taxon>
        <taxon>Rhodobacterales</taxon>
        <taxon>Paracoccaceae</taxon>
        <taxon>Paracoccus</taxon>
    </lineage>
</organism>
<dbReference type="RefSeq" id="WP_155064359.1">
    <property type="nucleotide sequence ID" value="NZ_WMIF01000010.1"/>
</dbReference>
<dbReference type="Gene3D" id="1.20.58.320">
    <property type="entry name" value="TPR-like"/>
    <property type="match status" value="1"/>
</dbReference>
<evidence type="ECO:0000313" key="1">
    <source>
        <dbReference type="EMBL" id="MTH34809.1"/>
    </source>
</evidence>
<keyword evidence="2" id="KW-1185">Reference proteome</keyword>
<comment type="caution">
    <text evidence="1">The sequence shown here is derived from an EMBL/GenBank/DDBJ whole genome shotgun (WGS) entry which is preliminary data.</text>
</comment>
<dbReference type="InterPro" id="IPR010323">
    <property type="entry name" value="DUF924"/>
</dbReference>
<evidence type="ECO:0000313" key="2">
    <source>
        <dbReference type="Proteomes" id="UP000442533"/>
    </source>
</evidence>